<dbReference type="Proteomes" id="UP001219525">
    <property type="component" value="Unassembled WGS sequence"/>
</dbReference>
<reference evidence="2" key="1">
    <citation type="submission" date="2023-03" db="EMBL/GenBank/DDBJ databases">
        <title>Massive genome expansion in bonnet fungi (Mycena s.s.) driven by repeated elements and novel gene families across ecological guilds.</title>
        <authorList>
            <consortium name="Lawrence Berkeley National Laboratory"/>
            <person name="Harder C.B."/>
            <person name="Miyauchi S."/>
            <person name="Viragh M."/>
            <person name="Kuo A."/>
            <person name="Thoen E."/>
            <person name="Andreopoulos B."/>
            <person name="Lu D."/>
            <person name="Skrede I."/>
            <person name="Drula E."/>
            <person name="Henrissat B."/>
            <person name="Morin E."/>
            <person name="Kohler A."/>
            <person name="Barry K."/>
            <person name="LaButti K."/>
            <person name="Morin E."/>
            <person name="Salamov A."/>
            <person name="Lipzen A."/>
            <person name="Mereny Z."/>
            <person name="Hegedus B."/>
            <person name="Baldrian P."/>
            <person name="Stursova M."/>
            <person name="Weitz H."/>
            <person name="Taylor A."/>
            <person name="Grigoriev I.V."/>
            <person name="Nagy L.G."/>
            <person name="Martin F."/>
            <person name="Kauserud H."/>
        </authorList>
    </citation>
    <scope>NUCLEOTIDE SEQUENCE</scope>
    <source>
        <strain evidence="2">9144</strain>
    </source>
</reference>
<feature type="region of interest" description="Disordered" evidence="1">
    <location>
        <begin position="1"/>
        <end position="76"/>
    </location>
</feature>
<evidence type="ECO:0000256" key="1">
    <source>
        <dbReference type="SAM" id="MobiDB-lite"/>
    </source>
</evidence>
<feature type="compositionally biased region" description="Basic residues" evidence="1">
    <location>
        <begin position="32"/>
        <end position="47"/>
    </location>
</feature>
<protein>
    <submittedName>
        <fullName evidence="2">Uncharacterized protein</fullName>
    </submittedName>
</protein>
<evidence type="ECO:0000313" key="2">
    <source>
        <dbReference type="EMBL" id="KAJ7196527.1"/>
    </source>
</evidence>
<dbReference type="AlphaFoldDB" id="A0AAD6Y8P0"/>
<evidence type="ECO:0000313" key="3">
    <source>
        <dbReference type="Proteomes" id="UP001219525"/>
    </source>
</evidence>
<dbReference type="EMBL" id="JARJCW010000083">
    <property type="protein sequence ID" value="KAJ7196527.1"/>
    <property type="molecule type" value="Genomic_DNA"/>
</dbReference>
<keyword evidence="3" id="KW-1185">Reference proteome</keyword>
<sequence length="145" mass="15695">MHTPALLTAGTRDARDPLPANCNAPHDAPHTRTPHAQRKTRPSHTRSRILCTGKSHGPSPAATHCSPPPPTTGGSPLPASCLRMLGDVRAAFRHLHRTHRARCPHCTAPTDATPATHPPPPTTHAHHCHVHILRNVCVRTVYENT</sequence>
<organism evidence="2 3">
    <name type="scientific">Mycena pura</name>
    <dbReference type="NCBI Taxonomy" id="153505"/>
    <lineage>
        <taxon>Eukaryota</taxon>
        <taxon>Fungi</taxon>
        <taxon>Dikarya</taxon>
        <taxon>Basidiomycota</taxon>
        <taxon>Agaricomycotina</taxon>
        <taxon>Agaricomycetes</taxon>
        <taxon>Agaricomycetidae</taxon>
        <taxon>Agaricales</taxon>
        <taxon>Marasmiineae</taxon>
        <taxon>Mycenaceae</taxon>
        <taxon>Mycena</taxon>
    </lineage>
</organism>
<proteinExistence type="predicted"/>
<accession>A0AAD6Y8P0</accession>
<gene>
    <name evidence="2" type="ORF">GGX14DRAFT_574860</name>
</gene>
<comment type="caution">
    <text evidence="2">The sequence shown here is derived from an EMBL/GenBank/DDBJ whole genome shotgun (WGS) entry which is preliminary data.</text>
</comment>
<name>A0AAD6Y8P0_9AGAR</name>